<dbReference type="PANTHER" id="PTHR43553:SF24">
    <property type="entry name" value="ENERGY-COUPLING FACTOR TRANSPORTER ATP-BINDING PROTEIN ECFA1"/>
    <property type="match status" value="1"/>
</dbReference>
<comment type="caution">
    <text evidence="10">The sequence shown here is derived from an EMBL/GenBank/DDBJ whole genome shotgun (WGS) entry which is preliminary data.</text>
</comment>
<dbReference type="OrthoDB" id="9784332at2"/>
<dbReference type="CDD" id="cd03225">
    <property type="entry name" value="ABC_cobalt_CbiO_domain1"/>
    <property type="match status" value="1"/>
</dbReference>
<dbReference type="GO" id="GO:0042626">
    <property type="term" value="F:ATPase-coupled transmembrane transporter activity"/>
    <property type="evidence" value="ECO:0007669"/>
    <property type="project" value="TreeGrafter"/>
</dbReference>
<name>A0A3M7TMS0_9BACI</name>
<evidence type="ECO:0000313" key="11">
    <source>
        <dbReference type="Proteomes" id="UP000278746"/>
    </source>
</evidence>
<accession>A0A3M7TMS0</accession>
<dbReference type="NCBIfam" id="TIGR04520">
    <property type="entry name" value="ECF_ATPase_1"/>
    <property type="match status" value="1"/>
</dbReference>
<dbReference type="Pfam" id="PF00005">
    <property type="entry name" value="ABC_tran"/>
    <property type="match status" value="1"/>
</dbReference>
<dbReference type="GO" id="GO:0015087">
    <property type="term" value="F:cobalt ion transmembrane transporter activity"/>
    <property type="evidence" value="ECO:0007669"/>
    <property type="project" value="UniProtKB-ARBA"/>
</dbReference>
<evidence type="ECO:0000256" key="1">
    <source>
        <dbReference type="ARBA" id="ARBA00004202"/>
    </source>
</evidence>
<dbReference type="GO" id="GO:0016887">
    <property type="term" value="F:ATP hydrolysis activity"/>
    <property type="evidence" value="ECO:0007669"/>
    <property type="project" value="InterPro"/>
</dbReference>
<dbReference type="InterPro" id="IPR015856">
    <property type="entry name" value="ABC_transpr_CbiO/EcfA_su"/>
</dbReference>
<keyword evidence="4" id="KW-1003">Cell membrane</keyword>
<gene>
    <name evidence="10" type="ORF">EBO34_18885</name>
</gene>
<dbReference type="InterPro" id="IPR003439">
    <property type="entry name" value="ABC_transporter-like_ATP-bd"/>
</dbReference>
<protein>
    <submittedName>
        <fullName evidence="10">Energy-coupling factor transporter ATPase</fullName>
    </submittedName>
</protein>
<evidence type="ECO:0000256" key="8">
    <source>
        <dbReference type="ARBA" id="ARBA00023136"/>
    </source>
</evidence>
<dbReference type="EMBL" id="RHIB01000004">
    <property type="protein sequence ID" value="RNA66362.1"/>
    <property type="molecule type" value="Genomic_DNA"/>
</dbReference>
<dbReference type="SUPFAM" id="SSF52540">
    <property type="entry name" value="P-loop containing nucleoside triphosphate hydrolases"/>
    <property type="match status" value="1"/>
</dbReference>
<keyword evidence="5" id="KW-0547">Nucleotide-binding</keyword>
<dbReference type="InterPro" id="IPR030947">
    <property type="entry name" value="EcfA_1"/>
</dbReference>
<evidence type="ECO:0000256" key="6">
    <source>
        <dbReference type="ARBA" id="ARBA00022840"/>
    </source>
</evidence>
<dbReference type="Gene3D" id="3.40.50.300">
    <property type="entry name" value="P-loop containing nucleotide triphosphate hydrolases"/>
    <property type="match status" value="1"/>
</dbReference>
<dbReference type="PROSITE" id="PS00211">
    <property type="entry name" value="ABC_TRANSPORTER_1"/>
    <property type="match status" value="1"/>
</dbReference>
<organism evidence="10 11">
    <name type="scientific">Alteribacter keqinensis</name>
    <dbReference type="NCBI Taxonomy" id="2483800"/>
    <lineage>
        <taxon>Bacteria</taxon>
        <taxon>Bacillati</taxon>
        <taxon>Bacillota</taxon>
        <taxon>Bacilli</taxon>
        <taxon>Bacillales</taxon>
        <taxon>Bacillaceae</taxon>
        <taxon>Alteribacter</taxon>
    </lineage>
</organism>
<proteinExistence type="inferred from homology"/>
<dbReference type="Proteomes" id="UP000278746">
    <property type="component" value="Unassembled WGS sequence"/>
</dbReference>
<keyword evidence="6" id="KW-0067">ATP-binding</keyword>
<evidence type="ECO:0000256" key="4">
    <source>
        <dbReference type="ARBA" id="ARBA00022475"/>
    </source>
</evidence>
<evidence type="ECO:0000256" key="3">
    <source>
        <dbReference type="ARBA" id="ARBA00022448"/>
    </source>
</evidence>
<dbReference type="PROSITE" id="PS50893">
    <property type="entry name" value="ABC_TRANSPORTER_2"/>
    <property type="match status" value="1"/>
</dbReference>
<evidence type="ECO:0000313" key="10">
    <source>
        <dbReference type="EMBL" id="RNA66362.1"/>
    </source>
</evidence>
<dbReference type="InterPro" id="IPR027417">
    <property type="entry name" value="P-loop_NTPase"/>
</dbReference>
<keyword evidence="8" id="KW-0472">Membrane</keyword>
<evidence type="ECO:0000259" key="9">
    <source>
        <dbReference type="PROSITE" id="PS50893"/>
    </source>
</evidence>
<dbReference type="AlphaFoldDB" id="A0A3M7TMS0"/>
<evidence type="ECO:0000256" key="2">
    <source>
        <dbReference type="ARBA" id="ARBA00005417"/>
    </source>
</evidence>
<dbReference type="SMART" id="SM00382">
    <property type="entry name" value="AAA"/>
    <property type="match status" value="1"/>
</dbReference>
<dbReference type="PANTHER" id="PTHR43553">
    <property type="entry name" value="HEAVY METAL TRANSPORTER"/>
    <property type="match status" value="1"/>
</dbReference>
<evidence type="ECO:0000256" key="5">
    <source>
        <dbReference type="ARBA" id="ARBA00022741"/>
    </source>
</evidence>
<dbReference type="NCBIfam" id="NF010167">
    <property type="entry name" value="PRK13648.1"/>
    <property type="match status" value="1"/>
</dbReference>
<comment type="similarity">
    <text evidence="2">Belongs to the ABC transporter superfamily.</text>
</comment>
<keyword evidence="7" id="KW-1278">Translocase</keyword>
<dbReference type="InterPro" id="IPR003593">
    <property type="entry name" value="AAA+_ATPase"/>
</dbReference>
<dbReference type="RefSeq" id="WP_122901875.1">
    <property type="nucleotide sequence ID" value="NZ_RHIB01000004.1"/>
</dbReference>
<keyword evidence="3" id="KW-0813">Transport</keyword>
<comment type="subcellular location">
    <subcellularLocation>
        <location evidence="1">Cell membrane</location>
        <topology evidence="1">Peripheral membrane protein</topology>
    </subcellularLocation>
</comment>
<dbReference type="FunFam" id="3.40.50.300:FF:000224">
    <property type="entry name" value="Energy-coupling factor transporter ATP-binding protein EcfA"/>
    <property type="match status" value="1"/>
</dbReference>
<sequence>MDKSDYHIKVENLTFRYREDDAAVLDDVSLTVPRGQWLAVTGHNGSGKSTLAKMLNGLLIPDQGVVSIGEWTTGNDSHITMIRKKLGMVFQNPDNQLVAPTVQDDVAFALENSGVEPREMKQRVMAHIKKAGLEGLENAEPHKLSGGQKQRVAIAGAMALQPDVIVLDEATSMLDPEGRSEIHSLLHELRQDGKMTIISITHDLDEAMSADRVAVMNQGRIIADGAPLTIFEQTALLQEAGLDVPFIIQLRHELESQGVVLSKSIRTEKEMVDAICTLKRKT</sequence>
<dbReference type="InterPro" id="IPR017871">
    <property type="entry name" value="ABC_transporter-like_CS"/>
</dbReference>
<keyword evidence="11" id="KW-1185">Reference proteome</keyword>
<reference evidence="10 11" key="1">
    <citation type="submission" date="2018-10" db="EMBL/GenBank/DDBJ databases">
        <title>Bacillus Keqinensis sp. nov., a moderately halophilic bacterium isolated from a saline-alkaline lake.</title>
        <authorList>
            <person name="Wang H."/>
        </authorList>
    </citation>
    <scope>NUCLEOTIDE SEQUENCE [LARGE SCALE GENOMIC DNA]</scope>
    <source>
        <strain evidence="10 11">KQ-3</strain>
    </source>
</reference>
<feature type="domain" description="ABC transporter" evidence="9">
    <location>
        <begin position="8"/>
        <end position="243"/>
    </location>
</feature>
<dbReference type="GO" id="GO:0005524">
    <property type="term" value="F:ATP binding"/>
    <property type="evidence" value="ECO:0007669"/>
    <property type="project" value="UniProtKB-KW"/>
</dbReference>
<dbReference type="InterPro" id="IPR050095">
    <property type="entry name" value="ECF_ABC_transporter_ATP-bd"/>
</dbReference>
<dbReference type="GO" id="GO:0043190">
    <property type="term" value="C:ATP-binding cassette (ABC) transporter complex"/>
    <property type="evidence" value="ECO:0007669"/>
    <property type="project" value="TreeGrafter"/>
</dbReference>
<evidence type="ECO:0000256" key="7">
    <source>
        <dbReference type="ARBA" id="ARBA00022967"/>
    </source>
</evidence>